<dbReference type="Gene3D" id="3.40.50.1110">
    <property type="entry name" value="SGNH hydrolase"/>
    <property type="match status" value="1"/>
</dbReference>
<proteinExistence type="predicted"/>
<dbReference type="SUPFAM" id="SSF52266">
    <property type="entry name" value="SGNH hydrolase"/>
    <property type="match status" value="1"/>
</dbReference>
<name>A0A9E8KQL6_9ALTE</name>
<dbReference type="PANTHER" id="PTHR30383">
    <property type="entry name" value="THIOESTERASE 1/PROTEASE 1/LYSOPHOSPHOLIPASE L1"/>
    <property type="match status" value="1"/>
</dbReference>
<dbReference type="InterPro" id="IPR051532">
    <property type="entry name" value="Ester_Hydrolysis_Enzymes"/>
</dbReference>
<reference evidence="2" key="1">
    <citation type="submission" date="2022-07" db="EMBL/GenBank/DDBJ databases">
        <title>Alkalimarinus sp. nov., isolated from gut of a Alitta virens.</title>
        <authorList>
            <person name="Yang A.I."/>
            <person name="Shin N.-R."/>
        </authorList>
    </citation>
    <scope>NUCLEOTIDE SEQUENCE</scope>
    <source>
        <strain evidence="2">FA028</strain>
    </source>
</reference>
<sequence length="207" mass="22046">MTTYQIKHTPLAIAFALLLIALSGCSPAKLEPIPSNGTILAFGDSLTVGVGADNANSYPTVLAALSGLTVINSGVSGETTDNGLKRLREVLDNTSPDLLILLEGGNDILRNRDLSETKANLAAMIELALGKGVPVVLIGVPEKALFSNSAPLYTELAEQYQLVFDDSLIADLQRTPSLKSDYIHFNDQGYRKMASAIFELLKENGAL</sequence>
<feature type="domain" description="SGNH hydrolase-type esterase" evidence="1">
    <location>
        <begin position="41"/>
        <end position="191"/>
    </location>
</feature>
<dbReference type="InterPro" id="IPR036514">
    <property type="entry name" value="SGNH_hydro_sf"/>
</dbReference>
<dbReference type="Proteomes" id="UP001164472">
    <property type="component" value="Chromosome"/>
</dbReference>
<organism evidence="2 3">
    <name type="scientific">Alkalimarinus sediminis</name>
    <dbReference type="NCBI Taxonomy" id="1632866"/>
    <lineage>
        <taxon>Bacteria</taxon>
        <taxon>Pseudomonadati</taxon>
        <taxon>Pseudomonadota</taxon>
        <taxon>Gammaproteobacteria</taxon>
        <taxon>Alteromonadales</taxon>
        <taxon>Alteromonadaceae</taxon>
        <taxon>Alkalimarinus</taxon>
    </lineage>
</organism>
<protein>
    <submittedName>
        <fullName evidence="2">GDSL-type esterase/lipase family protein</fullName>
    </submittedName>
</protein>
<dbReference type="Pfam" id="PF13472">
    <property type="entry name" value="Lipase_GDSL_2"/>
    <property type="match status" value="1"/>
</dbReference>
<dbReference type="AlphaFoldDB" id="A0A9E8KQL6"/>
<evidence type="ECO:0000313" key="3">
    <source>
        <dbReference type="Proteomes" id="UP001164472"/>
    </source>
</evidence>
<evidence type="ECO:0000259" key="1">
    <source>
        <dbReference type="Pfam" id="PF13472"/>
    </source>
</evidence>
<dbReference type="EMBL" id="CP101527">
    <property type="protein sequence ID" value="UZW76583.1"/>
    <property type="molecule type" value="Genomic_DNA"/>
</dbReference>
<keyword evidence="3" id="KW-1185">Reference proteome</keyword>
<dbReference type="KEGG" id="asem:NNL22_08380"/>
<dbReference type="GO" id="GO:0004622">
    <property type="term" value="F:phosphatidylcholine lysophospholipase activity"/>
    <property type="evidence" value="ECO:0007669"/>
    <property type="project" value="TreeGrafter"/>
</dbReference>
<gene>
    <name evidence="2" type="ORF">NNL22_08380</name>
</gene>
<dbReference type="InterPro" id="IPR013830">
    <property type="entry name" value="SGNH_hydro"/>
</dbReference>
<evidence type="ECO:0000313" key="2">
    <source>
        <dbReference type="EMBL" id="UZW76583.1"/>
    </source>
</evidence>
<dbReference type="PANTHER" id="PTHR30383:SF24">
    <property type="entry name" value="THIOESTERASE 1_PROTEASE 1_LYSOPHOSPHOLIPASE L1"/>
    <property type="match status" value="1"/>
</dbReference>
<dbReference type="RefSeq" id="WP_251812793.1">
    <property type="nucleotide sequence ID" value="NZ_CP101527.1"/>
</dbReference>
<accession>A0A9E8KQL6</accession>
<dbReference type="PROSITE" id="PS51257">
    <property type="entry name" value="PROKAR_LIPOPROTEIN"/>
    <property type="match status" value="1"/>
</dbReference>